<evidence type="ECO:0000313" key="1">
    <source>
        <dbReference type="EMBL" id="QXE24949.1"/>
    </source>
</evidence>
<sequence length="53" mass="5612">MVKLPLDHTSTEIVGAGSQISSTINQDIGKPAPTGKYKHGELHEVITINNSAI</sequence>
<dbReference type="EMBL" id="CP021056">
    <property type="protein sequence ID" value="QXE24949.1"/>
    <property type="molecule type" value="Genomic_DNA"/>
</dbReference>
<gene>
    <name evidence="1" type="ORF">B6N60_03659</name>
</gene>
<evidence type="ECO:0000313" key="2">
    <source>
        <dbReference type="Proteomes" id="UP000683511"/>
    </source>
</evidence>
<dbReference type="Proteomes" id="UP000683511">
    <property type="component" value="Chromosome"/>
</dbReference>
<dbReference type="KEGG" id="rsin:B6N60_03659"/>
<protein>
    <submittedName>
        <fullName evidence="1">Uncharacterized protein</fullName>
    </submittedName>
</protein>
<dbReference type="AlphaFoldDB" id="A0A975TA72"/>
<name>A0A975TA72_9NOST</name>
<organism evidence="1 2">
    <name type="scientific">Richelia sinica FACHB-800</name>
    <dbReference type="NCBI Taxonomy" id="1357546"/>
    <lineage>
        <taxon>Bacteria</taxon>
        <taxon>Bacillati</taxon>
        <taxon>Cyanobacteriota</taxon>
        <taxon>Cyanophyceae</taxon>
        <taxon>Nostocales</taxon>
        <taxon>Nostocaceae</taxon>
        <taxon>Richelia</taxon>
    </lineage>
</organism>
<proteinExistence type="predicted"/>
<reference evidence="1" key="1">
    <citation type="submission" date="2017-04" db="EMBL/GenBank/DDBJ databases">
        <title>Genome deletions in a multicellular cyanobacterial endosymbiont for morphological adaptation in marine diatoms.</title>
        <authorList>
            <person name="Wang Y."/>
            <person name="Gao H."/>
            <person name="Li R."/>
            <person name="Xu X."/>
        </authorList>
    </citation>
    <scope>NUCLEOTIDE SEQUENCE</scope>
    <source>
        <strain evidence="1">FACHB 800</strain>
    </source>
</reference>
<accession>A0A975TA72</accession>
<keyword evidence="2" id="KW-1185">Reference proteome</keyword>